<dbReference type="OrthoDB" id="7593998at2"/>
<evidence type="ECO:0000313" key="1">
    <source>
        <dbReference type="EMBL" id="CDN50035.1"/>
    </source>
</evidence>
<dbReference type="SUPFAM" id="SSF54909">
    <property type="entry name" value="Dimeric alpha+beta barrel"/>
    <property type="match status" value="1"/>
</dbReference>
<dbReference type="Proteomes" id="UP000028181">
    <property type="component" value="Chromosome I"/>
</dbReference>
<dbReference type="PATRIC" id="fig|1028800.3.peg.3941"/>
<dbReference type="InterPro" id="IPR011008">
    <property type="entry name" value="Dimeric_a/b-barrel"/>
</dbReference>
<keyword evidence="2" id="KW-1185">Reference proteome</keyword>
<reference evidence="2" key="1">
    <citation type="journal article" date="2014" name="BMC Genomics">
        <title>Genome sequencing of two Neorhizobium galegae strains reveals a noeT gene responsible for the unusual acetylation of the nodulation factors.</title>
        <authorList>
            <person name="Osterman J."/>
            <person name="Marsh J."/>
            <person name="Laine P.K."/>
            <person name="Zeng Z."/>
            <person name="Alatalo E."/>
            <person name="Sullivan J.T."/>
            <person name="Young J.P."/>
            <person name="Thomas-Oates J."/>
            <person name="Paulin L."/>
            <person name="Lindstrom K."/>
        </authorList>
    </citation>
    <scope>NUCLEOTIDE SEQUENCE [LARGE SCALE GENOMIC DNA]</scope>
    <source>
        <strain evidence="2">HAMBI 540</strain>
    </source>
</reference>
<organism evidence="1 2">
    <name type="scientific">Neorhizobium galegae bv. orientalis str. HAMBI 540</name>
    <dbReference type="NCBI Taxonomy" id="1028800"/>
    <lineage>
        <taxon>Bacteria</taxon>
        <taxon>Pseudomonadati</taxon>
        <taxon>Pseudomonadota</taxon>
        <taxon>Alphaproteobacteria</taxon>
        <taxon>Hyphomicrobiales</taxon>
        <taxon>Rhizobiaceae</taxon>
        <taxon>Rhizobium/Agrobacterium group</taxon>
        <taxon>Neorhizobium</taxon>
    </lineage>
</organism>
<dbReference type="HOGENOM" id="CLU_103658_0_0_5"/>
<dbReference type="Gene3D" id="3.30.70.100">
    <property type="match status" value="1"/>
</dbReference>
<dbReference type="EMBL" id="HG938353">
    <property type="protein sequence ID" value="CDN50035.1"/>
    <property type="molecule type" value="Genomic_DNA"/>
</dbReference>
<dbReference type="KEGG" id="ngg:RG540_CH38790"/>
<name>A0A068SY56_NEOGA</name>
<sequence length="237" mass="26706">MRFAYFAFFENVDGSQLAVSKADVETASEIIKLTPGLTTANLYTPEVTKDMYNKDEQSPIFGMQLYFNDLTDLEDAMAPAGHLHQLAASGVLSSIRGAKGTQQAMYARHFPVDDAKLDVAKNGNPCSYVVHYTGPAEDLNVWMHHYVSHHPQVMRTFPGIRKIEVLSRIDWCGFLPWERVNHMQRNRVMFDSPVALQAALQSPARIAMREDFKTFPPFEGGNSHFPMETQIIVPDGR</sequence>
<dbReference type="eggNOG" id="ENOG5030FEK">
    <property type="taxonomic scope" value="Bacteria"/>
</dbReference>
<proteinExistence type="predicted"/>
<accession>A0A068SY56</accession>
<gene>
    <name evidence="1" type="ORF">RG540_CH38790</name>
</gene>
<dbReference type="GeneID" id="24257609"/>
<dbReference type="AlphaFoldDB" id="A0A068SY56"/>
<evidence type="ECO:0000313" key="2">
    <source>
        <dbReference type="Proteomes" id="UP000028181"/>
    </source>
</evidence>
<protein>
    <submittedName>
        <fullName evidence="1">Blr3415 protein</fullName>
    </submittedName>
</protein>
<dbReference type="RefSeq" id="WP_038591223.1">
    <property type="nucleotide sequence ID" value="NZ_HG938353.1"/>
</dbReference>